<sequence length="500" mass="57344">MCHENEMWELRALKEGSDLFADKVPDIFGVDWNKLEKVDKGIAPARFIKEIDMAYANDKYLHIVVQGLPAGLATPIISFLERRAAYLKQRTGAPSKWAHLAEFAKLQDKQEYLCNRPCDAADPAPVTLLEPIFAEFVDDCREYQPTVEDDDFMHAFSKLFRYLEIELDPATIGSTKRETDGHLLSTCGKFAVVVAVEKNEIGSGGGDPFTQAILCHRQIIQDSWVEITKFGSIVPSLLIIVFDVPMQETAIRTLGALKQAVEELQDLYSKPELIPRFRDEILVPTTLRKPLIFFGETINDAARRKLCIKFVRHYSREAHDFCAEKGHAPKLIACNHLSAGWIMVVMDALDIDDGYFSQRPGTYRRLTEMTVSARQSLQEPVISLIQQLHEYGYVHGDLRDTNFFFMRDDKRGFMLIDFDWAGPIGSTRYPMYVNWQLIDRPKGARGWEMIKTKHNLEMLSYMFCHKHWQDDWEATSPSQRGRAAKRRRILSNGEEPIDTE</sequence>
<dbReference type="OrthoDB" id="4062651at2759"/>
<dbReference type="Pfam" id="PF06293">
    <property type="entry name" value="Kdo"/>
    <property type="match status" value="1"/>
</dbReference>
<keyword evidence="3" id="KW-1185">Reference proteome</keyword>
<name>A0A1J8PS38_9AGAM</name>
<organism evidence="2 3">
    <name type="scientific">Rhizopogon vesiculosus</name>
    <dbReference type="NCBI Taxonomy" id="180088"/>
    <lineage>
        <taxon>Eukaryota</taxon>
        <taxon>Fungi</taxon>
        <taxon>Dikarya</taxon>
        <taxon>Basidiomycota</taxon>
        <taxon>Agaricomycotina</taxon>
        <taxon>Agaricomycetes</taxon>
        <taxon>Agaricomycetidae</taxon>
        <taxon>Boletales</taxon>
        <taxon>Suillineae</taxon>
        <taxon>Rhizopogonaceae</taxon>
        <taxon>Rhizopogon</taxon>
    </lineage>
</organism>
<evidence type="ECO:0008006" key="4">
    <source>
        <dbReference type="Google" id="ProtNLM"/>
    </source>
</evidence>
<dbReference type="STRING" id="180088.A0A1J8PS38"/>
<feature type="region of interest" description="Disordered" evidence="1">
    <location>
        <begin position="475"/>
        <end position="500"/>
    </location>
</feature>
<reference evidence="2 3" key="1">
    <citation type="submission" date="2016-03" db="EMBL/GenBank/DDBJ databases">
        <title>Comparative genomics of the ectomycorrhizal sister species Rhizopogon vinicolor and Rhizopogon vesiculosus (Basidiomycota: Boletales) reveals a divergence of the mating type B locus.</title>
        <authorList>
            <person name="Mujic A.B."/>
            <person name="Kuo A."/>
            <person name="Tritt A."/>
            <person name="Lipzen A."/>
            <person name="Chen C."/>
            <person name="Johnson J."/>
            <person name="Sharma A."/>
            <person name="Barry K."/>
            <person name="Grigoriev I.V."/>
            <person name="Spatafora J.W."/>
        </authorList>
    </citation>
    <scope>NUCLEOTIDE SEQUENCE [LARGE SCALE GENOMIC DNA]</scope>
    <source>
        <strain evidence="2 3">AM-OR11-056</strain>
    </source>
</reference>
<gene>
    <name evidence="2" type="ORF">AZE42_02058</name>
</gene>
<dbReference type="InterPro" id="IPR011009">
    <property type="entry name" value="Kinase-like_dom_sf"/>
</dbReference>
<dbReference type="EMBL" id="LVVM01004827">
    <property type="protein sequence ID" value="OJA12022.1"/>
    <property type="molecule type" value="Genomic_DNA"/>
</dbReference>
<dbReference type="SUPFAM" id="SSF56112">
    <property type="entry name" value="Protein kinase-like (PK-like)"/>
    <property type="match status" value="1"/>
</dbReference>
<comment type="caution">
    <text evidence="2">The sequence shown here is derived from an EMBL/GenBank/DDBJ whole genome shotgun (WGS) entry which is preliminary data.</text>
</comment>
<dbReference type="Proteomes" id="UP000183567">
    <property type="component" value="Unassembled WGS sequence"/>
</dbReference>
<evidence type="ECO:0000313" key="2">
    <source>
        <dbReference type="EMBL" id="OJA12022.1"/>
    </source>
</evidence>
<dbReference type="AlphaFoldDB" id="A0A1J8PS38"/>
<proteinExistence type="predicted"/>
<dbReference type="Gene3D" id="1.10.510.10">
    <property type="entry name" value="Transferase(Phosphotransferase) domain 1"/>
    <property type="match status" value="1"/>
</dbReference>
<evidence type="ECO:0000256" key="1">
    <source>
        <dbReference type="SAM" id="MobiDB-lite"/>
    </source>
</evidence>
<protein>
    <recommendedName>
        <fullName evidence="4">Protein kinase domain-containing protein</fullName>
    </recommendedName>
</protein>
<evidence type="ECO:0000313" key="3">
    <source>
        <dbReference type="Proteomes" id="UP000183567"/>
    </source>
</evidence>
<accession>A0A1J8PS38</accession>